<evidence type="ECO:0000313" key="9">
    <source>
        <dbReference type="Proteomes" id="UP000465112"/>
    </source>
</evidence>
<reference evidence="8 9" key="1">
    <citation type="submission" date="2019-06" db="EMBL/GenBank/DDBJ databases">
        <title>A chromosome-scale genome assembly of the European perch, Perca fluviatilis.</title>
        <authorList>
            <person name="Roques C."/>
            <person name="Zahm M."/>
            <person name="Cabau C."/>
            <person name="Klopp C."/>
            <person name="Bouchez O."/>
            <person name="Donnadieu C."/>
            <person name="Kuhl H."/>
            <person name="Gislard M."/>
            <person name="Guendouz S."/>
            <person name="Journot L."/>
            <person name="Haffray P."/>
            <person name="Bestin A."/>
            <person name="Morvezen R."/>
            <person name="Feron R."/>
            <person name="Wen M."/>
            <person name="Jouanno E."/>
            <person name="Herpin A."/>
            <person name="Schartl M."/>
            <person name="Postlethwait J."/>
            <person name="Schaerlinger B."/>
            <person name="Chardard D."/>
            <person name="Lecocq T."/>
            <person name="Poncet C."/>
            <person name="Jaffrelo L."/>
            <person name="Lampietro C."/>
            <person name="Guiguen Y."/>
        </authorList>
    </citation>
    <scope>NUCLEOTIDE SEQUENCE [LARGE SCALE GENOMIC DNA]</scope>
    <source>
        <tissue evidence="8">Blood</tissue>
    </source>
</reference>
<accession>A0A6A5FQD2</accession>
<dbReference type="FunFam" id="3.30.160.60:FF:002343">
    <property type="entry name" value="Zinc finger protein 33A"/>
    <property type="match status" value="1"/>
</dbReference>
<dbReference type="AlphaFoldDB" id="A0A6A5FQD2"/>
<feature type="region of interest" description="Disordered" evidence="6">
    <location>
        <begin position="1"/>
        <end position="35"/>
    </location>
</feature>
<evidence type="ECO:0000256" key="6">
    <source>
        <dbReference type="SAM" id="MobiDB-lite"/>
    </source>
</evidence>
<evidence type="ECO:0000256" key="3">
    <source>
        <dbReference type="ARBA" id="ARBA00022771"/>
    </source>
</evidence>
<gene>
    <name evidence="8" type="ORF">PFLUV_G00004120</name>
</gene>
<dbReference type="InterPro" id="IPR013087">
    <property type="entry name" value="Znf_C2H2_type"/>
</dbReference>
<keyword evidence="2" id="KW-0677">Repeat</keyword>
<dbReference type="PROSITE" id="PS50157">
    <property type="entry name" value="ZINC_FINGER_C2H2_2"/>
    <property type="match status" value="5"/>
</dbReference>
<feature type="compositionally biased region" description="Basic and acidic residues" evidence="6">
    <location>
        <begin position="21"/>
        <end position="35"/>
    </location>
</feature>
<feature type="domain" description="C2H2-type" evidence="7">
    <location>
        <begin position="69"/>
        <end position="96"/>
    </location>
</feature>
<dbReference type="FunFam" id="3.30.160.60:FF:000100">
    <property type="entry name" value="Zinc finger 45-like"/>
    <property type="match status" value="1"/>
</dbReference>
<keyword evidence="4" id="KW-0862">Zinc</keyword>
<protein>
    <recommendedName>
        <fullName evidence="7">C2H2-type domain-containing protein</fullName>
    </recommendedName>
</protein>
<dbReference type="SMART" id="SM00355">
    <property type="entry name" value="ZnF_C2H2"/>
    <property type="match status" value="6"/>
</dbReference>
<keyword evidence="1" id="KW-0479">Metal-binding</keyword>
<dbReference type="SUPFAM" id="SSF57667">
    <property type="entry name" value="beta-beta-alpha zinc fingers"/>
    <property type="match status" value="3"/>
</dbReference>
<name>A0A6A5FQD2_PERFL</name>
<evidence type="ECO:0000313" key="8">
    <source>
        <dbReference type="EMBL" id="KAF1394724.1"/>
    </source>
</evidence>
<dbReference type="GO" id="GO:0008270">
    <property type="term" value="F:zinc ion binding"/>
    <property type="evidence" value="ECO:0007669"/>
    <property type="project" value="UniProtKB-KW"/>
</dbReference>
<proteinExistence type="predicted"/>
<evidence type="ECO:0000259" key="7">
    <source>
        <dbReference type="PROSITE" id="PS50157"/>
    </source>
</evidence>
<feature type="compositionally biased region" description="Basic and acidic residues" evidence="6">
    <location>
        <begin position="271"/>
        <end position="306"/>
    </location>
</feature>
<dbReference type="PROSITE" id="PS00028">
    <property type="entry name" value="ZINC_FINGER_C2H2_1"/>
    <property type="match status" value="4"/>
</dbReference>
<evidence type="ECO:0000256" key="5">
    <source>
        <dbReference type="PROSITE-ProRule" id="PRU00042"/>
    </source>
</evidence>
<sequence length="455" mass="50670">MSAMTNVQEEEDAVGGLINSDGKELEWDPGRSNRRSLDSSCCCHVCGKKFLNTRALQRHQRTHAGAKPHKCSHCGTAFSVLNRLKRHHLIHTKERSVSSPVCDTRFSRKDRLKEHLRIHGCSAKAKEAAEALGGVETADATVSSDTSRLEIKSAGNRPLHHHGNQENHAADNHSQTSVWNGGHYTAFIPLDQNPNMSHWSAAEGHRAYGAPGGASIHFSALLRGTVEQEHFKESCPAEQPSWPSGTSSVSPPSEPGLTTPLPHNTTSKKMHLSEMDPELNHHEEHRPEMQDQDDRTEPTEAFKGPEPESSSNEQPQEKPSEGPKQCRGLRRLKKNYNCPTCGRVFSHNPALQRHLVIHSGKRPFKCFICGRGFTQSGNLKTHMKVHKGELPNWTLVQEKSPPKESPVTVHVCGECGMDFSQKQQLEAHCQSYRKHLMIHDKKPKPPAKPLGRPKQ</sequence>
<dbReference type="EMBL" id="VHII01000001">
    <property type="protein sequence ID" value="KAF1394724.1"/>
    <property type="molecule type" value="Genomic_DNA"/>
</dbReference>
<feature type="domain" description="C2H2-type" evidence="7">
    <location>
        <begin position="410"/>
        <end position="435"/>
    </location>
</feature>
<comment type="caution">
    <text evidence="8">The sequence shown here is derived from an EMBL/GenBank/DDBJ whole genome shotgun (WGS) entry which is preliminary data.</text>
</comment>
<organism evidence="8 9">
    <name type="scientific">Perca fluviatilis</name>
    <name type="common">European perch</name>
    <dbReference type="NCBI Taxonomy" id="8168"/>
    <lineage>
        <taxon>Eukaryota</taxon>
        <taxon>Metazoa</taxon>
        <taxon>Chordata</taxon>
        <taxon>Craniata</taxon>
        <taxon>Vertebrata</taxon>
        <taxon>Euteleostomi</taxon>
        <taxon>Actinopterygii</taxon>
        <taxon>Neopterygii</taxon>
        <taxon>Teleostei</taxon>
        <taxon>Neoteleostei</taxon>
        <taxon>Acanthomorphata</taxon>
        <taxon>Eupercaria</taxon>
        <taxon>Perciformes</taxon>
        <taxon>Percoidei</taxon>
        <taxon>Percidae</taxon>
        <taxon>Percinae</taxon>
        <taxon>Perca</taxon>
    </lineage>
</organism>
<feature type="compositionally biased region" description="Polar residues" evidence="6">
    <location>
        <begin position="241"/>
        <end position="251"/>
    </location>
</feature>
<keyword evidence="9" id="KW-1185">Reference proteome</keyword>
<dbReference type="Proteomes" id="UP000465112">
    <property type="component" value="Chromosome 1"/>
</dbReference>
<dbReference type="FunFam" id="3.30.160.60:FF:000624">
    <property type="entry name" value="zinc finger protein 697"/>
    <property type="match status" value="1"/>
</dbReference>
<dbReference type="Gene3D" id="3.30.160.60">
    <property type="entry name" value="Classic Zinc Finger"/>
    <property type="match status" value="5"/>
</dbReference>
<keyword evidence="3 5" id="KW-0863">Zinc-finger</keyword>
<feature type="region of interest" description="Disordered" evidence="6">
    <location>
        <begin position="229"/>
        <end position="328"/>
    </location>
</feature>
<evidence type="ECO:0000256" key="4">
    <source>
        <dbReference type="ARBA" id="ARBA00022833"/>
    </source>
</evidence>
<dbReference type="InterPro" id="IPR036236">
    <property type="entry name" value="Znf_C2H2_sf"/>
</dbReference>
<dbReference type="PANTHER" id="PTHR23235">
    <property type="entry name" value="KRUEPPEL-LIKE TRANSCRIPTION FACTOR"/>
    <property type="match status" value="1"/>
</dbReference>
<evidence type="ECO:0000256" key="2">
    <source>
        <dbReference type="ARBA" id="ARBA00022737"/>
    </source>
</evidence>
<evidence type="ECO:0000256" key="1">
    <source>
        <dbReference type="ARBA" id="ARBA00022723"/>
    </source>
</evidence>
<feature type="domain" description="C2H2-type" evidence="7">
    <location>
        <begin position="364"/>
        <end position="391"/>
    </location>
</feature>
<dbReference type="Pfam" id="PF00096">
    <property type="entry name" value="zf-C2H2"/>
    <property type="match status" value="4"/>
</dbReference>
<feature type="domain" description="C2H2-type" evidence="7">
    <location>
        <begin position="41"/>
        <end position="68"/>
    </location>
</feature>
<feature type="domain" description="C2H2-type" evidence="7">
    <location>
        <begin position="336"/>
        <end position="363"/>
    </location>
</feature>